<feature type="region of interest" description="Disordered" evidence="1">
    <location>
        <begin position="104"/>
        <end position="199"/>
    </location>
</feature>
<evidence type="ECO:0000256" key="1">
    <source>
        <dbReference type="SAM" id="MobiDB-lite"/>
    </source>
</evidence>
<reference evidence="2" key="1">
    <citation type="submission" date="2020-06" db="EMBL/GenBank/DDBJ databases">
        <title>Analysis procedures for assessing recovery of high quality, complete, closed genomes from Nanopore long read metagenome sequencing.</title>
        <authorList>
            <person name="Bessarab I."/>
            <person name="Arumugam K."/>
            <person name="Haryono M."/>
            <person name="Liu X."/>
            <person name="Roy S."/>
            <person name="Zuniga-Montanez R.E."/>
            <person name="Qiu G."/>
            <person name="Drautz-Moses D.I."/>
            <person name="Law Y.Y."/>
            <person name="Wuertz S."/>
            <person name="Lauro F.M."/>
            <person name="Huson D.H."/>
            <person name="Williams R.B."/>
        </authorList>
    </citation>
    <scope>NUCLEOTIDE SEQUENCE [LARGE SCALE GENOMIC DNA]</scope>
    <source>
        <strain evidence="2">SSD2</strain>
    </source>
</reference>
<evidence type="ECO:0000313" key="2">
    <source>
        <dbReference type="EMBL" id="QLQ32725.1"/>
    </source>
</evidence>
<feature type="compositionally biased region" description="Low complexity" evidence="1">
    <location>
        <begin position="104"/>
        <end position="120"/>
    </location>
</feature>
<keyword evidence="3" id="KW-1185">Reference proteome</keyword>
<accession>A0A7L6AUD3</accession>
<proteinExistence type="predicted"/>
<evidence type="ECO:0008006" key="4">
    <source>
        <dbReference type="Google" id="ProtNLM"/>
    </source>
</evidence>
<feature type="compositionally biased region" description="Low complexity" evidence="1">
    <location>
        <begin position="141"/>
        <end position="151"/>
    </location>
</feature>
<gene>
    <name evidence="2" type="ORF">HZT40_15315</name>
</gene>
<dbReference type="KEGG" id="this:HZT40_15315"/>
<sequence length="199" mass="21378">MERHSQFTLSEIMDKLAHILAHKQTGTFFIATDANTSCRFAIDSGKITHCAHKRDHGVAALLSLQEISGGSCSFSENQSIPFRQESIVDHQTCLDILNLRPVTPAKSAPAPEAPASSSRPVGQASTPCPLLPRANIRPVQEEAPAAASEPAKQPPAAPTRYYRGQPIPQEEKPAAAEPSRQATPAPTPATPPKRFYRGA</sequence>
<organism evidence="2 3">
    <name type="scientific">Candidatus Thiothrix singaporensis</name>
    <dbReference type="NCBI Taxonomy" id="2799669"/>
    <lineage>
        <taxon>Bacteria</taxon>
        <taxon>Pseudomonadati</taxon>
        <taxon>Pseudomonadota</taxon>
        <taxon>Gammaproteobacteria</taxon>
        <taxon>Thiotrichales</taxon>
        <taxon>Thiotrichaceae</taxon>
        <taxon>Thiothrix</taxon>
    </lineage>
</organism>
<evidence type="ECO:0000313" key="3">
    <source>
        <dbReference type="Proteomes" id="UP000510621"/>
    </source>
</evidence>
<dbReference type="AlphaFoldDB" id="A0A7L6AUD3"/>
<dbReference type="EMBL" id="CP059265">
    <property type="protein sequence ID" value="QLQ32725.1"/>
    <property type="molecule type" value="Genomic_DNA"/>
</dbReference>
<dbReference type="Proteomes" id="UP000510621">
    <property type="component" value="Chromosome"/>
</dbReference>
<name>A0A7L6AUD3_9GAMM</name>
<protein>
    <recommendedName>
        <fullName evidence="4">DUF4388 domain-containing protein</fullName>
    </recommendedName>
</protein>